<comment type="function">
    <text evidence="6 7">This protein binds to 23S rRNA in the presence of protein L20.</text>
</comment>
<evidence type="ECO:0000256" key="5">
    <source>
        <dbReference type="ARBA" id="ARBA00023274"/>
    </source>
</evidence>
<gene>
    <name evidence="6" type="primary">rplU</name>
    <name evidence="8" type="ordered locus">Hoch_2238</name>
</gene>
<proteinExistence type="inferred from homology"/>
<dbReference type="RefSeq" id="WP_012827389.1">
    <property type="nucleotide sequence ID" value="NC_013440.1"/>
</dbReference>
<dbReference type="InterPro" id="IPR036164">
    <property type="entry name" value="bL21-like_sf"/>
</dbReference>
<evidence type="ECO:0000256" key="3">
    <source>
        <dbReference type="ARBA" id="ARBA00022884"/>
    </source>
</evidence>
<dbReference type="GO" id="GO:1990904">
    <property type="term" value="C:ribonucleoprotein complex"/>
    <property type="evidence" value="ECO:0007669"/>
    <property type="project" value="UniProtKB-KW"/>
</dbReference>
<dbReference type="KEGG" id="hoh:Hoch_2238"/>
<evidence type="ECO:0000313" key="9">
    <source>
        <dbReference type="Proteomes" id="UP000001880"/>
    </source>
</evidence>
<dbReference type="GO" id="GO:0019843">
    <property type="term" value="F:rRNA binding"/>
    <property type="evidence" value="ECO:0007669"/>
    <property type="project" value="UniProtKB-UniRule"/>
</dbReference>
<evidence type="ECO:0000256" key="7">
    <source>
        <dbReference type="RuleBase" id="RU000562"/>
    </source>
</evidence>
<dbReference type="STRING" id="502025.Hoch_2238"/>
<dbReference type="HOGENOM" id="CLU_061463_3_2_7"/>
<protein>
    <recommendedName>
        <fullName evidence="6">Large ribosomal subunit protein bL21</fullName>
    </recommendedName>
</protein>
<dbReference type="Pfam" id="PF00829">
    <property type="entry name" value="Ribosomal_L21p"/>
    <property type="match status" value="1"/>
</dbReference>
<comment type="subunit">
    <text evidence="6">Part of the 50S ribosomal subunit. Contacts protein L20.</text>
</comment>
<name>D0LHV2_HALO1</name>
<evidence type="ECO:0000256" key="2">
    <source>
        <dbReference type="ARBA" id="ARBA00022730"/>
    </source>
</evidence>
<dbReference type="EMBL" id="CP001804">
    <property type="protein sequence ID" value="ACY14781.1"/>
    <property type="molecule type" value="Genomic_DNA"/>
</dbReference>
<dbReference type="PANTHER" id="PTHR21349">
    <property type="entry name" value="50S RIBOSOMAL PROTEIN L21"/>
    <property type="match status" value="1"/>
</dbReference>
<dbReference type="GO" id="GO:0003735">
    <property type="term" value="F:structural constituent of ribosome"/>
    <property type="evidence" value="ECO:0007669"/>
    <property type="project" value="InterPro"/>
</dbReference>
<comment type="similarity">
    <text evidence="1 6 7">Belongs to the bacterial ribosomal protein bL21 family.</text>
</comment>
<organism evidence="8 9">
    <name type="scientific">Haliangium ochraceum (strain DSM 14365 / JCM 11303 / SMP-2)</name>
    <dbReference type="NCBI Taxonomy" id="502025"/>
    <lineage>
        <taxon>Bacteria</taxon>
        <taxon>Pseudomonadati</taxon>
        <taxon>Myxococcota</taxon>
        <taxon>Polyangia</taxon>
        <taxon>Haliangiales</taxon>
        <taxon>Kofleriaceae</taxon>
        <taxon>Haliangium</taxon>
    </lineage>
</organism>
<keyword evidence="3 6" id="KW-0694">RNA-binding</keyword>
<keyword evidence="2 6" id="KW-0699">rRNA-binding</keyword>
<dbReference type="PANTHER" id="PTHR21349:SF0">
    <property type="entry name" value="LARGE RIBOSOMAL SUBUNIT PROTEIN BL21M"/>
    <property type="match status" value="1"/>
</dbReference>
<evidence type="ECO:0000256" key="4">
    <source>
        <dbReference type="ARBA" id="ARBA00022980"/>
    </source>
</evidence>
<dbReference type="AlphaFoldDB" id="D0LHV2"/>
<evidence type="ECO:0000256" key="1">
    <source>
        <dbReference type="ARBA" id="ARBA00008563"/>
    </source>
</evidence>
<dbReference type="SUPFAM" id="SSF141091">
    <property type="entry name" value="L21p-like"/>
    <property type="match status" value="1"/>
</dbReference>
<keyword evidence="4 6" id="KW-0689">Ribosomal protein</keyword>
<dbReference type="HAMAP" id="MF_01363">
    <property type="entry name" value="Ribosomal_bL21"/>
    <property type="match status" value="1"/>
</dbReference>
<dbReference type="GO" id="GO:0005737">
    <property type="term" value="C:cytoplasm"/>
    <property type="evidence" value="ECO:0007669"/>
    <property type="project" value="UniProtKB-ARBA"/>
</dbReference>
<dbReference type="OrthoDB" id="9813334at2"/>
<dbReference type="InterPro" id="IPR028909">
    <property type="entry name" value="bL21-like"/>
</dbReference>
<accession>D0LHV2</accession>
<dbReference type="InterPro" id="IPR018258">
    <property type="entry name" value="Ribosomal_bL21_CS"/>
</dbReference>
<dbReference type="InterPro" id="IPR001787">
    <property type="entry name" value="Ribosomal_bL21"/>
</dbReference>
<dbReference type="GO" id="GO:0005840">
    <property type="term" value="C:ribosome"/>
    <property type="evidence" value="ECO:0007669"/>
    <property type="project" value="UniProtKB-KW"/>
</dbReference>
<dbReference type="PROSITE" id="PS01169">
    <property type="entry name" value="RIBOSOMAL_L21"/>
    <property type="match status" value="1"/>
</dbReference>
<keyword evidence="5 6" id="KW-0687">Ribonucleoprotein</keyword>
<dbReference type="Proteomes" id="UP000001880">
    <property type="component" value="Chromosome"/>
</dbReference>
<keyword evidence="9" id="KW-1185">Reference proteome</keyword>
<evidence type="ECO:0000313" key="8">
    <source>
        <dbReference type="EMBL" id="ACY14781.1"/>
    </source>
</evidence>
<dbReference type="NCBIfam" id="TIGR00061">
    <property type="entry name" value="L21"/>
    <property type="match status" value="1"/>
</dbReference>
<dbReference type="eggNOG" id="COG0261">
    <property type="taxonomic scope" value="Bacteria"/>
</dbReference>
<evidence type="ECO:0000256" key="6">
    <source>
        <dbReference type="HAMAP-Rule" id="MF_01363"/>
    </source>
</evidence>
<sequence>MYAVIQTGGKQYRVAPGDTLTVEKLPGNVGDAVEFDKVLLLSKDGSVSVGKPVIDGAKVTGKILEHDRGKKLVVFKFARRKDYRRRNGHRQDYTSVQIADVLAP</sequence>
<dbReference type="GO" id="GO:0006412">
    <property type="term" value="P:translation"/>
    <property type="evidence" value="ECO:0007669"/>
    <property type="project" value="UniProtKB-UniRule"/>
</dbReference>
<reference evidence="8 9" key="1">
    <citation type="journal article" date="2010" name="Stand. Genomic Sci.">
        <title>Complete genome sequence of Haliangium ochraceum type strain (SMP-2).</title>
        <authorList>
            <consortium name="US DOE Joint Genome Institute (JGI-PGF)"/>
            <person name="Ivanova N."/>
            <person name="Daum C."/>
            <person name="Lang E."/>
            <person name="Abt B."/>
            <person name="Kopitz M."/>
            <person name="Saunders E."/>
            <person name="Lapidus A."/>
            <person name="Lucas S."/>
            <person name="Glavina Del Rio T."/>
            <person name="Nolan M."/>
            <person name="Tice H."/>
            <person name="Copeland A."/>
            <person name="Cheng J.F."/>
            <person name="Chen F."/>
            <person name="Bruce D."/>
            <person name="Goodwin L."/>
            <person name="Pitluck S."/>
            <person name="Mavromatis K."/>
            <person name="Pati A."/>
            <person name="Mikhailova N."/>
            <person name="Chen A."/>
            <person name="Palaniappan K."/>
            <person name="Land M."/>
            <person name="Hauser L."/>
            <person name="Chang Y.J."/>
            <person name="Jeffries C.D."/>
            <person name="Detter J.C."/>
            <person name="Brettin T."/>
            <person name="Rohde M."/>
            <person name="Goker M."/>
            <person name="Bristow J."/>
            <person name="Markowitz V."/>
            <person name="Eisen J.A."/>
            <person name="Hugenholtz P."/>
            <person name="Kyrpides N.C."/>
            <person name="Klenk H.P."/>
        </authorList>
    </citation>
    <scope>NUCLEOTIDE SEQUENCE [LARGE SCALE GENOMIC DNA]</scope>
    <source>
        <strain evidence="9">DSM 14365 / CIP 107738 / JCM 11303 / AJ 13395 / SMP-2</strain>
    </source>
</reference>